<protein>
    <submittedName>
        <fullName evidence="2">Uncharacterized protein</fullName>
    </submittedName>
</protein>
<feature type="repeat" description="WD" evidence="1">
    <location>
        <begin position="118"/>
        <end position="150"/>
    </location>
</feature>
<dbReference type="GO" id="GO:0016226">
    <property type="term" value="P:iron-sulfur cluster assembly"/>
    <property type="evidence" value="ECO:0007669"/>
    <property type="project" value="TreeGrafter"/>
</dbReference>
<evidence type="ECO:0000313" key="2">
    <source>
        <dbReference type="EMBL" id="CAD8114854.1"/>
    </source>
</evidence>
<dbReference type="InterPro" id="IPR001680">
    <property type="entry name" value="WD40_rpt"/>
</dbReference>
<dbReference type="PROSITE" id="PS50082">
    <property type="entry name" value="WD_REPEATS_2"/>
    <property type="match status" value="2"/>
</dbReference>
<accession>A0A8S1QI00</accession>
<gene>
    <name evidence="2" type="ORF">PSON_ATCC_30995.1.T1070003</name>
</gene>
<evidence type="ECO:0000313" key="3">
    <source>
        <dbReference type="Proteomes" id="UP000692954"/>
    </source>
</evidence>
<proteinExistence type="predicted"/>
<organism evidence="2 3">
    <name type="scientific">Paramecium sonneborni</name>
    <dbReference type="NCBI Taxonomy" id="65129"/>
    <lineage>
        <taxon>Eukaryota</taxon>
        <taxon>Sar</taxon>
        <taxon>Alveolata</taxon>
        <taxon>Ciliophora</taxon>
        <taxon>Intramacronucleata</taxon>
        <taxon>Oligohymenophorea</taxon>
        <taxon>Peniculida</taxon>
        <taxon>Parameciidae</taxon>
        <taxon>Paramecium</taxon>
    </lineage>
</organism>
<keyword evidence="1" id="KW-0853">WD repeat</keyword>
<dbReference type="SMART" id="SM00320">
    <property type="entry name" value="WD40"/>
    <property type="match status" value="4"/>
</dbReference>
<name>A0A8S1QI00_9CILI</name>
<dbReference type="PROSITE" id="PS50294">
    <property type="entry name" value="WD_REPEATS_REGION"/>
    <property type="match status" value="1"/>
</dbReference>
<comment type="caution">
    <text evidence="2">The sequence shown here is derived from an EMBL/GenBank/DDBJ whole genome shotgun (WGS) entry which is preliminary data.</text>
</comment>
<dbReference type="EMBL" id="CAJJDN010000107">
    <property type="protein sequence ID" value="CAD8114854.1"/>
    <property type="molecule type" value="Genomic_DNA"/>
</dbReference>
<dbReference type="GO" id="GO:0097361">
    <property type="term" value="C:cytosolic [4Fe-4S] assembly targeting complex"/>
    <property type="evidence" value="ECO:0007669"/>
    <property type="project" value="TreeGrafter"/>
</dbReference>
<keyword evidence="3" id="KW-1185">Reference proteome</keyword>
<dbReference type="PANTHER" id="PTHR19920">
    <property type="entry name" value="WD40 PROTEIN CIAO1"/>
    <property type="match status" value="1"/>
</dbReference>
<sequence length="345" mass="40372">MNLKSFNFKKVSSTKLNGWFEKEEKCYSISMNKENSLIIAGSNSKIKIYKFNPKLLKMKEIQILKEHSDDVTTLSFFKTIIYSFISGSRDLTIIIWSCQQSRKDKESLKLKWISHHKIQAHSNPITCLIFNRVENLIISGSGDNNIKFWSYNFNEAKIYYQQTIQEHVNWVYSLSINNTGNKVISCGHDQLILIIEYNNESQSWIVIQKIMTQYFGYRLSFITEDIFTFQPRSQPYFEVYKLNEESKQYIKTTCIQIQGGDESCVSLFPSIYCPSKGLLLSKNGKYLNLITIYQKENKIEFLLQQSIEMDDYLLFGTMNDDGSYLISWDDTSKTIQIYAQILNFN</sequence>
<dbReference type="Proteomes" id="UP000692954">
    <property type="component" value="Unassembled WGS sequence"/>
</dbReference>
<dbReference type="OrthoDB" id="6252103at2759"/>
<dbReference type="Pfam" id="PF00400">
    <property type="entry name" value="WD40"/>
    <property type="match status" value="3"/>
</dbReference>
<reference evidence="2" key="1">
    <citation type="submission" date="2021-01" db="EMBL/GenBank/DDBJ databases">
        <authorList>
            <consortium name="Genoscope - CEA"/>
            <person name="William W."/>
        </authorList>
    </citation>
    <scope>NUCLEOTIDE SEQUENCE</scope>
</reference>
<dbReference type="AlphaFoldDB" id="A0A8S1QI00"/>
<dbReference type="PANTHER" id="PTHR19920:SF0">
    <property type="entry name" value="CYTOSOLIC IRON-SULFUR PROTEIN ASSEMBLY PROTEIN CIAO1-RELATED"/>
    <property type="match status" value="1"/>
</dbReference>
<evidence type="ECO:0000256" key="1">
    <source>
        <dbReference type="PROSITE-ProRule" id="PRU00221"/>
    </source>
</evidence>
<feature type="repeat" description="WD" evidence="1">
    <location>
        <begin position="64"/>
        <end position="106"/>
    </location>
</feature>